<protein>
    <recommendedName>
        <fullName evidence="2">Phospholipase C/D domain-containing protein</fullName>
    </recommendedName>
</protein>
<dbReference type="Pfam" id="PF00882">
    <property type="entry name" value="Zn_dep_PLPC"/>
    <property type="match status" value="1"/>
</dbReference>
<keyword evidence="1" id="KW-0732">Signal</keyword>
<dbReference type="AlphaFoldDB" id="A0AAV9N0L7"/>
<evidence type="ECO:0000256" key="1">
    <source>
        <dbReference type="SAM" id="SignalP"/>
    </source>
</evidence>
<proteinExistence type="predicted"/>
<name>A0AAV9N0L7_9EURO</name>
<feature type="domain" description="Phospholipase C/D" evidence="2">
    <location>
        <begin position="73"/>
        <end position="181"/>
    </location>
</feature>
<evidence type="ECO:0000259" key="2">
    <source>
        <dbReference type="Pfam" id="PF00882"/>
    </source>
</evidence>
<organism evidence="3 4">
    <name type="scientific">Exophiala bonariae</name>
    <dbReference type="NCBI Taxonomy" id="1690606"/>
    <lineage>
        <taxon>Eukaryota</taxon>
        <taxon>Fungi</taxon>
        <taxon>Dikarya</taxon>
        <taxon>Ascomycota</taxon>
        <taxon>Pezizomycotina</taxon>
        <taxon>Eurotiomycetes</taxon>
        <taxon>Chaetothyriomycetidae</taxon>
        <taxon>Chaetothyriales</taxon>
        <taxon>Herpotrichiellaceae</taxon>
        <taxon>Exophiala</taxon>
    </lineage>
</organism>
<reference evidence="3 4" key="1">
    <citation type="submission" date="2023-08" db="EMBL/GenBank/DDBJ databases">
        <title>Black Yeasts Isolated from many extreme environments.</title>
        <authorList>
            <person name="Coleine C."/>
            <person name="Stajich J.E."/>
            <person name="Selbmann L."/>
        </authorList>
    </citation>
    <scope>NUCLEOTIDE SEQUENCE [LARGE SCALE GENOMIC DNA]</scope>
    <source>
        <strain evidence="3 4">CCFEE 5792</strain>
    </source>
</reference>
<dbReference type="EMBL" id="JAVRRD010000032">
    <property type="protein sequence ID" value="KAK5046190.1"/>
    <property type="molecule type" value="Genomic_DNA"/>
</dbReference>
<dbReference type="RefSeq" id="XP_064701789.1">
    <property type="nucleotide sequence ID" value="XM_064852192.1"/>
</dbReference>
<dbReference type="Gene3D" id="2.60.120.430">
    <property type="entry name" value="Galactose-binding lectin"/>
    <property type="match status" value="1"/>
</dbReference>
<dbReference type="Proteomes" id="UP001358417">
    <property type="component" value="Unassembled WGS sequence"/>
</dbReference>
<dbReference type="GeneID" id="89976810"/>
<comment type="caution">
    <text evidence="3">The sequence shown here is derived from an EMBL/GenBank/DDBJ whole genome shotgun (WGS) entry which is preliminary data.</text>
</comment>
<sequence length="1127" mass="125442">MAVQGRPQNCWLLLFITLYTTITASFKVSTHIYLGQELINDLKTCSQVNGVPCVNVVDNNGQLHPTRIRNAVAGAIIGNEKTFLTGTLGPDAFADILSGQLITHPGLFNEEDGTITGWGTGDWIDHLIRNAQSPEELAFAIGFAGHAAADVFAHSYVNQFAGDVYELTDGEIEVEMRHMMVETFISEHNPRLKNNIGQDLGMMYQYLGGGNTIHAPIDFVRRTLIANEAANQELGRNAGGALLRGLNKITTELTNSLRRKDYPFDLVATVQKYMDPSLQVKRLTEWLTETRRDLKGAGEVQQLEVIILQAVAYYWAGIQIDVGEAAKAAELTNKLSSFLGRSADEVIKAKDQIDGLMNKALESRNQQVLAAIGTLQGLHKRLADASKTYIQSVEDVARFGRKVVEAKDIYDTLLLETTCTVIQRCDDIVKLIPRSRMVERTCQETKKEINRVCNLVSIGFVPHCTVLKVLRIKTKHCKNVEKFENRCTDQVKDVTRKWDCSVIERWTETVTSPNEVCKAANEACQVTKEALRLKQEIANAAYNEALRIQTTAIDTLAREQKLVQDSLTALYDATVIFQSIERQVRLLAQSFASNQVELVRQSLLDLRGHVEGWRDQSIAATNDWISANAQAMLNSVSIDKDNAGVAEPLMDWLKCRLPTVILPIPVAAVDSICEPIRVAKKIHGEITRIEDSIIQSLADSGFPFLSDVAAAFLQFKESAPYIASSVIQTIVEEAIPNSNLPNINLLHHAFKSKHSDSKMNQQFASDNTAKHLITFPAVKLQGTIIDHMRVDMGLTGSDDHEPFIVQNFNPARNALQLMKLALLSGSDLNAFTKAMGFPDPLFENSISSLLSPWLRSVDGNHQWLPVAPAYLRKEALADKLWENSFCKKSPFDVRRRFQKAPLPLYDNTDAKRLIFDRIFKGPLSISLESNAGGFADLRPAGYMYQPTSGNNFPNISASVDCFSQGAVSPIVGSSTIYSSETYAREGVGFTWDPNGSTLFNTNLEPFVGLVHQRAVLKSRQYWGAAAYNFDTNWLVDFDFSQARTLKFSAASRSGPRQLIVHFYGQNQETTKLAVDIDNLYNIYEFEIADFKELGNNFDFSKVKGLVFAISEENSDAIIDIDSIQVQR</sequence>
<gene>
    <name evidence="3" type="ORF">LTR84_008647</name>
</gene>
<keyword evidence="4" id="KW-1185">Reference proteome</keyword>
<accession>A0AAV9N0L7</accession>
<feature type="signal peptide" evidence="1">
    <location>
        <begin position="1"/>
        <end position="25"/>
    </location>
</feature>
<feature type="chain" id="PRO_5043508097" description="Phospholipase C/D domain-containing protein" evidence="1">
    <location>
        <begin position="26"/>
        <end position="1127"/>
    </location>
</feature>
<evidence type="ECO:0000313" key="4">
    <source>
        <dbReference type="Proteomes" id="UP001358417"/>
    </source>
</evidence>
<evidence type="ECO:0000313" key="3">
    <source>
        <dbReference type="EMBL" id="KAK5046190.1"/>
    </source>
</evidence>
<dbReference type="InterPro" id="IPR029002">
    <property type="entry name" value="PLPC/GPLD1"/>
</dbReference>